<organism evidence="1 2">
    <name type="scientific">Pleomassaria siparia CBS 279.74</name>
    <dbReference type="NCBI Taxonomy" id="1314801"/>
    <lineage>
        <taxon>Eukaryota</taxon>
        <taxon>Fungi</taxon>
        <taxon>Dikarya</taxon>
        <taxon>Ascomycota</taxon>
        <taxon>Pezizomycotina</taxon>
        <taxon>Dothideomycetes</taxon>
        <taxon>Pleosporomycetidae</taxon>
        <taxon>Pleosporales</taxon>
        <taxon>Pleomassariaceae</taxon>
        <taxon>Pleomassaria</taxon>
    </lineage>
</organism>
<reference evidence="1" key="1">
    <citation type="journal article" date="2020" name="Stud. Mycol.">
        <title>101 Dothideomycetes genomes: a test case for predicting lifestyles and emergence of pathogens.</title>
        <authorList>
            <person name="Haridas S."/>
            <person name="Albert R."/>
            <person name="Binder M."/>
            <person name="Bloem J."/>
            <person name="Labutti K."/>
            <person name="Salamov A."/>
            <person name="Andreopoulos B."/>
            <person name="Baker S."/>
            <person name="Barry K."/>
            <person name="Bills G."/>
            <person name="Bluhm B."/>
            <person name="Cannon C."/>
            <person name="Castanera R."/>
            <person name="Culley D."/>
            <person name="Daum C."/>
            <person name="Ezra D."/>
            <person name="Gonzalez J."/>
            <person name="Henrissat B."/>
            <person name="Kuo A."/>
            <person name="Liang C."/>
            <person name="Lipzen A."/>
            <person name="Lutzoni F."/>
            <person name="Magnuson J."/>
            <person name="Mondo S."/>
            <person name="Nolan M."/>
            <person name="Ohm R."/>
            <person name="Pangilinan J."/>
            <person name="Park H.-J."/>
            <person name="Ramirez L."/>
            <person name="Alfaro M."/>
            <person name="Sun H."/>
            <person name="Tritt A."/>
            <person name="Yoshinaga Y."/>
            <person name="Zwiers L.-H."/>
            <person name="Turgeon B."/>
            <person name="Goodwin S."/>
            <person name="Spatafora J."/>
            <person name="Crous P."/>
            <person name="Grigoriev I."/>
        </authorList>
    </citation>
    <scope>NUCLEOTIDE SEQUENCE</scope>
    <source>
        <strain evidence="1">CBS 279.74</strain>
    </source>
</reference>
<dbReference type="OrthoDB" id="541052at2759"/>
<keyword evidence="2" id="KW-1185">Reference proteome</keyword>
<dbReference type="InterPro" id="IPR051091">
    <property type="entry name" value="O-Glucosyltr/Glycosyltrsf_90"/>
</dbReference>
<evidence type="ECO:0000313" key="1">
    <source>
        <dbReference type="EMBL" id="KAF2709242.1"/>
    </source>
</evidence>
<keyword evidence="1" id="KW-0808">Transferase</keyword>
<protein>
    <submittedName>
        <fullName evidence="1">Glycosyltransferase family 90 protein</fullName>
    </submittedName>
</protein>
<proteinExistence type="predicted"/>
<evidence type="ECO:0000313" key="2">
    <source>
        <dbReference type="Proteomes" id="UP000799428"/>
    </source>
</evidence>
<dbReference type="GO" id="GO:0016740">
    <property type="term" value="F:transferase activity"/>
    <property type="evidence" value="ECO:0007669"/>
    <property type="project" value="UniProtKB-KW"/>
</dbReference>
<accession>A0A6G1K9V3</accession>
<dbReference type="PANTHER" id="PTHR12203">
    <property type="entry name" value="KDEL LYS-ASP-GLU-LEU CONTAINING - RELATED"/>
    <property type="match status" value="1"/>
</dbReference>
<gene>
    <name evidence="1" type="ORF">K504DRAFT_379075</name>
</gene>
<dbReference type="PANTHER" id="PTHR12203:SF22">
    <property type="entry name" value="CAPSULE ASSOCIATED PROTEIN"/>
    <property type="match status" value="1"/>
</dbReference>
<dbReference type="AlphaFoldDB" id="A0A6G1K9V3"/>
<name>A0A6G1K9V3_9PLEO</name>
<sequence>MPSLTDVRKGILSGLGGSEEDRVPKNAIEHLMTNAEKTFRMLLKTQTQSLEESAARYRKKRGRHPPPGFDAWYHFASEKGTVMVEEFWDQIYHDLGPLWGVEAHKTRQQAHSLRTKMSIRNGVVKCAEGGHVRTQQWTDMLQALANYAHVQLPDVDIPVNINDEPAMLVPWEDVDTALSMARPLMLPPEEVVNEYSSLEHLDAQNATHMFDPEWLGARLMHSLGSTRTQGPRPFWSLVQPACPPHSPTRLAPIFDDIWHKDGHVSAEHSAASLLPSNLPKNTLGGYVKNWIIATDVCEYPNLQGLHGASVFPNSMSVTTKPFPLFGSSKMSMSNEILLPSPLDWNTSQYFGPPTLSWEQKQNKLYWRGPAIGGHNTENNWRRFHRHRFVSMLHATQVEVAEAQLHASNESTVGLAPSENFRLLPGNEYNLTTQLVAGLAPWVNGWADVEFTDLKCDRDWGRGKHGGCDYTGGYYSVAAESVDEKKNDTEAEVTYRYTAVLDGDGGDSDNELLSHLNAATVVLRASVYKQWYDARLIPWLHFVPMDNTFVDVYGIMEYFVGATSSSTAAGAFSRLEMEQGNGHDGKAEEISRAGMEWAQKVLRKEDMLVYVYRLVLEYARIADDRRIGLGWVDDLLG</sequence>
<dbReference type="Proteomes" id="UP000799428">
    <property type="component" value="Unassembled WGS sequence"/>
</dbReference>
<dbReference type="EMBL" id="MU005770">
    <property type="protein sequence ID" value="KAF2709242.1"/>
    <property type="molecule type" value="Genomic_DNA"/>
</dbReference>